<evidence type="ECO:0000259" key="1">
    <source>
        <dbReference type="PROSITE" id="PS51819"/>
    </source>
</evidence>
<name>A0ABT0FUT7_9ACTN</name>
<evidence type="ECO:0000313" key="2">
    <source>
        <dbReference type="EMBL" id="MCK2216102.1"/>
    </source>
</evidence>
<proteinExistence type="predicted"/>
<keyword evidence="3" id="KW-1185">Reference proteome</keyword>
<sequence>MDALYPRLLVRDFPAAVAFYRAALRELHGVDPVKVVPEASYANWDLAGEAGLVLFGRAAIAAAVGTAGLPGTAAPPAQDSAMLVMRVDDVDDAAARLVRHGATVAAPPQDRPGWAPTLRTAHLRDPEGHLIELQSY</sequence>
<organism evidence="2 3">
    <name type="scientific">Actinomadura luzonensis</name>
    <dbReference type="NCBI Taxonomy" id="2805427"/>
    <lineage>
        <taxon>Bacteria</taxon>
        <taxon>Bacillati</taxon>
        <taxon>Actinomycetota</taxon>
        <taxon>Actinomycetes</taxon>
        <taxon>Streptosporangiales</taxon>
        <taxon>Thermomonosporaceae</taxon>
        <taxon>Actinomadura</taxon>
    </lineage>
</organism>
<dbReference type="RefSeq" id="WP_242382255.1">
    <property type="nucleotide sequence ID" value="NZ_JAKRKC020000001.1"/>
</dbReference>
<gene>
    <name evidence="2" type="ORF">MF672_020195</name>
</gene>
<protein>
    <submittedName>
        <fullName evidence="2">VOC family protein</fullName>
    </submittedName>
</protein>
<dbReference type="InterPro" id="IPR037523">
    <property type="entry name" value="VOC_core"/>
</dbReference>
<feature type="domain" description="VOC" evidence="1">
    <location>
        <begin position="1"/>
        <end position="136"/>
    </location>
</feature>
<reference evidence="2 3" key="1">
    <citation type="submission" date="2022-04" db="EMBL/GenBank/DDBJ databases">
        <title>Genome draft of Actinomadura sp. ATCC 31491.</title>
        <authorList>
            <person name="Shi X."/>
            <person name="Du Y."/>
        </authorList>
    </citation>
    <scope>NUCLEOTIDE SEQUENCE [LARGE SCALE GENOMIC DNA]</scope>
    <source>
        <strain evidence="2 3">ATCC 31491</strain>
    </source>
</reference>
<dbReference type="PROSITE" id="PS51819">
    <property type="entry name" value="VOC"/>
    <property type="match status" value="1"/>
</dbReference>
<dbReference type="EMBL" id="JAKRKC020000001">
    <property type="protein sequence ID" value="MCK2216102.1"/>
    <property type="molecule type" value="Genomic_DNA"/>
</dbReference>
<comment type="caution">
    <text evidence="2">The sequence shown here is derived from an EMBL/GenBank/DDBJ whole genome shotgun (WGS) entry which is preliminary data.</text>
</comment>
<dbReference type="Proteomes" id="UP001317259">
    <property type="component" value="Unassembled WGS sequence"/>
</dbReference>
<dbReference type="Pfam" id="PF00903">
    <property type="entry name" value="Glyoxalase"/>
    <property type="match status" value="1"/>
</dbReference>
<accession>A0ABT0FUT7</accession>
<dbReference type="InterPro" id="IPR004360">
    <property type="entry name" value="Glyas_Fos-R_dOase_dom"/>
</dbReference>
<evidence type="ECO:0000313" key="3">
    <source>
        <dbReference type="Proteomes" id="UP001317259"/>
    </source>
</evidence>